<organism evidence="3 4">
    <name type="scientific">Actinomadura napierensis</name>
    <dbReference type="NCBI Taxonomy" id="267854"/>
    <lineage>
        <taxon>Bacteria</taxon>
        <taxon>Bacillati</taxon>
        <taxon>Actinomycetota</taxon>
        <taxon>Actinomycetes</taxon>
        <taxon>Streptosporangiales</taxon>
        <taxon>Thermomonosporaceae</taxon>
        <taxon>Actinomadura</taxon>
    </lineage>
</organism>
<evidence type="ECO:0000256" key="1">
    <source>
        <dbReference type="SAM" id="MobiDB-lite"/>
    </source>
</evidence>
<dbReference type="EMBL" id="BAAAMR010000081">
    <property type="protein sequence ID" value="GAA2158764.1"/>
    <property type="molecule type" value="Genomic_DNA"/>
</dbReference>
<feature type="transmembrane region" description="Helical" evidence="2">
    <location>
        <begin position="72"/>
        <end position="91"/>
    </location>
</feature>
<protein>
    <recommendedName>
        <fullName evidence="5">LytR family transcriptional regulator</fullName>
    </recommendedName>
</protein>
<keyword evidence="2" id="KW-0472">Membrane</keyword>
<evidence type="ECO:0000313" key="3">
    <source>
        <dbReference type="EMBL" id="GAA2158764.1"/>
    </source>
</evidence>
<comment type="caution">
    <text evidence="3">The sequence shown here is derived from an EMBL/GenBank/DDBJ whole genome shotgun (WGS) entry which is preliminary data.</text>
</comment>
<feature type="transmembrane region" description="Helical" evidence="2">
    <location>
        <begin position="39"/>
        <end position="60"/>
    </location>
</feature>
<keyword evidence="2" id="KW-0812">Transmembrane</keyword>
<reference evidence="4" key="1">
    <citation type="journal article" date="2019" name="Int. J. Syst. Evol. Microbiol.">
        <title>The Global Catalogue of Microorganisms (GCM) 10K type strain sequencing project: providing services to taxonomists for standard genome sequencing and annotation.</title>
        <authorList>
            <consortium name="The Broad Institute Genomics Platform"/>
            <consortium name="The Broad Institute Genome Sequencing Center for Infectious Disease"/>
            <person name="Wu L."/>
            <person name="Ma J."/>
        </authorList>
    </citation>
    <scope>NUCLEOTIDE SEQUENCE [LARGE SCALE GENOMIC DNA]</scope>
    <source>
        <strain evidence="4">JCM 13850</strain>
    </source>
</reference>
<proteinExistence type="predicted"/>
<sequence length="436" mass="44644">MVVDDPAAARGGFDGSGGSDGPGGGARAGRARPIGGAAAPLRMAQALLIAAVSPVLPGIAHLRAGRVRLGGALLGTQAAALTAAALVSGRYRALFLELSVRPSWLLVLVAACVVLAGLWALLIAHSYAVLAPEGLAPLWRLAGGTTVSVLCLLVIVPPLSLAQYGYVQRDLIRTVFKDAPVASAAVQAAARTGDADGWPGTARLNVLLVSFAPRPPREPARVAGITLAAVDTRTGGTTLLTLPGDLRHVPAWSGAGPVPFPPGRPLAAVYREGTAHPELLGDGARVPDPGAELLKRTVAHMIGQDVPYYVKVDARGAGELAGTPSGAATAKKGCPFWANIREAEPLAMLKRYQRLARVLINSVNTDLPRRLLPPLAGLAAKIEKAEITSLRPAAGRAFAGRADHPALRALAAVAPGRPVPAARAPAGLPILSVSCN</sequence>
<dbReference type="Proteomes" id="UP001501020">
    <property type="component" value="Unassembled WGS sequence"/>
</dbReference>
<feature type="transmembrane region" description="Helical" evidence="2">
    <location>
        <begin position="147"/>
        <end position="167"/>
    </location>
</feature>
<evidence type="ECO:0000256" key="2">
    <source>
        <dbReference type="SAM" id="Phobius"/>
    </source>
</evidence>
<evidence type="ECO:0008006" key="5">
    <source>
        <dbReference type="Google" id="ProtNLM"/>
    </source>
</evidence>
<feature type="region of interest" description="Disordered" evidence="1">
    <location>
        <begin position="1"/>
        <end position="29"/>
    </location>
</feature>
<keyword evidence="4" id="KW-1185">Reference proteome</keyword>
<accession>A0ABP5M1F8</accession>
<keyword evidence="2" id="KW-1133">Transmembrane helix</keyword>
<feature type="transmembrane region" description="Helical" evidence="2">
    <location>
        <begin position="103"/>
        <end position="127"/>
    </location>
</feature>
<gene>
    <name evidence="3" type="ORF">GCM10009727_69870</name>
</gene>
<dbReference type="RefSeq" id="WP_344277359.1">
    <property type="nucleotide sequence ID" value="NZ_BAAAMR010000081.1"/>
</dbReference>
<evidence type="ECO:0000313" key="4">
    <source>
        <dbReference type="Proteomes" id="UP001501020"/>
    </source>
</evidence>
<dbReference type="Gene3D" id="3.40.630.190">
    <property type="entry name" value="LCP protein"/>
    <property type="match status" value="1"/>
</dbReference>
<name>A0ABP5M1F8_9ACTN</name>
<feature type="compositionally biased region" description="Gly residues" evidence="1">
    <location>
        <begin position="12"/>
        <end position="27"/>
    </location>
</feature>